<dbReference type="OrthoDB" id="4187110at2"/>
<feature type="transmembrane region" description="Helical" evidence="1">
    <location>
        <begin position="67"/>
        <end position="86"/>
    </location>
</feature>
<organism evidence="2 3">
    <name type="scientific">Halobacillus dabanensis</name>
    <dbReference type="NCBI Taxonomy" id="240302"/>
    <lineage>
        <taxon>Bacteria</taxon>
        <taxon>Bacillati</taxon>
        <taxon>Bacillota</taxon>
        <taxon>Bacilli</taxon>
        <taxon>Bacillales</taxon>
        <taxon>Bacillaceae</taxon>
        <taxon>Halobacillus</taxon>
    </lineage>
</organism>
<dbReference type="AlphaFoldDB" id="A0A1I3XSY9"/>
<evidence type="ECO:0000256" key="1">
    <source>
        <dbReference type="SAM" id="Phobius"/>
    </source>
</evidence>
<name>A0A1I3XSY9_HALDA</name>
<keyword evidence="1" id="KW-0472">Membrane</keyword>
<evidence type="ECO:0000313" key="3">
    <source>
        <dbReference type="Proteomes" id="UP000183557"/>
    </source>
</evidence>
<feature type="transmembrane region" description="Helical" evidence="1">
    <location>
        <begin position="229"/>
        <end position="251"/>
    </location>
</feature>
<proteinExistence type="predicted"/>
<feature type="transmembrane region" description="Helical" evidence="1">
    <location>
        <begin position="20"/>
        <end position="41"/>
    </location>
</feature>
<keyword evidence="3" id="KW-1185">Reference proteome</keyword>
<reference evidence="3" key="1">
    <citation type="submission" date="2016-10" db="EMBL/GenBank/DDBJ databases">
        <authorList>
            <person name="Varghese N."/>
            <person name="Submissions S."/>
        </authorList>
    </citation>
    <scope>NUCLEOTIDE SEQUENCE [LARGE SCALE GENOMIC DNA]</scope>
    <source>
        <strain evidence="3">CGMCC 1.3704</strain>
    </source>
</reference>
<sequence length="257" mass="29039">MQWRTIYRKECVESARNFKWIWVPLVFILFCIIDPLSTYYLPQILESTGGVPEGATFNIPTPPPSEVFMMSISQLNTLGLLVISLITMGTIAGERKSGVAELILVKPVSYMAYISAKWAAHVTLVVLSILIGFLASWYYTQLLFGELQFLHVLIAFFFYGLYMVFVISISIFMNTWTKIPGLVLFLTLCTLILINLFTNLLPHFLEWSPTMITSYLPTVLMNGDIAQNLWMASVMTIILTALLLMGAKIVLSKKEIT</sequence>
<feature type="transmembrane region" description="Helical" evidence="1">
    <location>
        <begin position="179"/>
        <end position="201"/>
    </location>
</feature>
<dbReference type="EMBL" id="FOSB01000009">
    <property type="protein sequence ID" value="SFK22640.1"/>
    <property type="molecule type" value="Genomic_DNA"/>
</dbReference>
<keyword evidence="1" id="KW-0812">Transmembrane</keyword>
<feature type="transmembrane region" description="Helical" evidence="1">
    <location>
        <begin position="151"/>
        <end position="172"/>
    </location>
</feature>
<accession>A0A1I3XSY9</accession>
<keyword evidence="1" id="KW-1133">Transmembrane helix</keyword>
<protein>
    <submittedName>
        <fullName evidence="2">ABC-2 type transport system permease protein</fullName>
    </submittedName>
</protein>
<dbReference type="Proteomes" id="UP000183557">
    <property type="component" value="Unassembled WGS sequence"/>
</dbReference>
<feature type="transmembrane region" description="Helical" evidence="1">
    <location>
        <begin position="118"/>
        <end position="139"/>
    </location>
</feature>
<gene>
    <name evidence="2" type="ORF">SAMN04487936_109115</name>
</gene>
<dbReference type="PANTHER" id="PTHR43471">
    <property type="entry name" value="ABC TRANSPORTER PERMEASE"/>
    <property type="match status" value="1"/>
</dbReference>
<dbReference type="GO" id="GO:0140359">
    <property type="term" value="F:ABC-type transporter activity"/>
    <property type="evidence" value="ECO:0007669"/>
    <property type="project" value="InterPro"/>
</dbReference>
<evidence type="ECO:0000313" key="2">
    <source>
        <dbReference type="EMBL" id="SFK22640.1"/>
    </source>
</evidence>
<dbReference type="RefSeq" id="WP_075037419.1">
    <property type="nucleotide sequence ID" value="NZ_FOSB01000009.1"/>
</dbReference>
<dbReference type="GO" id="GO:0005886">
    <property type="term" value="C:plasma membrane"/>
    <property type="evidence" value="ECO:0007669"/>
    <property type="project" value="UniProtKB-SubCell"/>
</dbReference>